<dbReference type="EnsemblMetazoa" id="GMOY001076.R1529">
    <property type="protein sequence ID" value="GMOY001076.P1529"/>
    <property type="gene ID" value="GMOY001076"/>
</dbReference>
<dbReference type="Proteomes" id="UP000092444">
    <property type="component" value="Unassembled WGS sequence"/>
</dbReference>
<evidence type="ECO:0000313" key="4">
    <source>
        <dbReference type="Proteomes" id="UP000092444"/>
    </source>
</evidence>
<evidence type="ECO:0000256" key="1">
    <source>
        <dbReference type="SAM" id="MobiDB-lite"/>
    </source>
</evidence>
<feature type="transmembrane region" description="Helical" evidence="2">
    <location>
        <begin position="134"/>
        <end position="152"/>
    </location>
</feature>
<feature type="transmembrane region" description="Helical" evidence="2">
    <location>
        <begin position="12"/>
        <end position="39"/>
    </location>
</feature>
<feature type="compositionally biased region" description="Polar residues" evidence="1">
    <location>
        <begin position="409"/>
        <end position="426"/>
    </location>
</feature>
<feature type="region of interest" description="Disordered" evidence="1">
    <location>
        <begin position="235"/>
        <end position="283"/>
    </location>
</feature>
<reference evidence="3" key="1">
    <citation type="submission" date="2025-05" db="UniProtKB">
        <authorList>
            <consortium name="EnsemblMetazoa"/>
        </authorList>
    </citation>
    <scope>IDENTIFICATION</scope>
    <source>
        <strain evidence="3">Yale</strain>
    </source>
</reference>
<evidence type="ECO:0000313" key="3">
    <source>
        <dbReference type="EnsemblMetazoa" id="GMOY001076.P1529"/>
    </source>
</evidence>
<keyword evidence="2" id="KW-1133">Transmembrane helix</keyword>
<protein>
    <submittedName>
        <fullName evidence="3">Uncharacterized protein</fullName>
    </submittedName>
</protein>
<feature type="transmembrane region" description="Helical" evidence="2">
    <location>
        <begin position="102"/>
        <end position="122"/>
    </location>
</feature>
<keyword evidence="2" id="KW-0472">Membrane</keyword>
<keyword evidence="2" id="KW-0812">Transmembrane</keyword>
<accession>A0ABK9MHP1</accession>
<proteinExistence type="predicted"/>
<sequence length="438" mass="48971">MMAQAGVNIGFAKCFIFFMAAAILLQGCGYLALSIWGIILRQCTNTSDAADISSQPFHFILNLIYFLNKECGSPNITLPINQETVTLNVSWDDSYKLTHRTYIFLLTYTVISATWIITSLLVISSICGPVSKTVACFCFGPWFLVIIAGSIVDAVATGYHVNDVIQTVSAEKTLDYVGVSSSNDDVMKFLKNYDAYFITPAVVMSCISSRIILIWLLNIFGSAFCLSLSRLLTKPNSSSKSSVSSGATDSTAPLPRTPMVSQTKREHSEDPQTTMPNDEQRRVPLRQSLKLQEDHLIKPKPLQVQNVYSFQREPSITVKQQAETASSAPLRREHPTNEQTITIHSTNANADRLDHTSSPITQILHQQQLSTETPLNYRYITTSENYQMPSSNPRVSEELRGQLPWSYINTQPSNQNNPARRATLQTYPEIPLPDYERH</sequence>
<evidence type="ECO:0000256" key="2">
    <source>
        <dbReference type="SAM" id="Phobius"/>
    </source>
</evidence>
<keyword evidence="4" id="KW-1185">Reference proteome</keyword>
<organism evidence="3 4">
    <name type="scientific">Glossina morsitans morsitans</name>
    <name type="common">Savannah tsetse fly</name>
    <dbReference type="NCBI Taxonomy" id="37546"/>
    <lineage>
        <taxon>Eukaryota</taxon>
        <taxon>Metazoa</taxon>
        <taxon>Ecdysozoa</taxon>
        <taxon>Arthropoda</taxon>
        <taxon>Hexapoda</taxon>
        <taxon>Insecta</taxon>
        <taxon>Pterygota</taxon>
        <taxon>Neoptera</taxon>
        <taxon>Endopterygota</taxon>
        <taxon>Diptera</taxon>
        <taxon>Brachycera</taxon>
        <taxon>Muscomorpha</taxon>
        <taxon>Hippoboscoidea</taxon>
        <taxon>Glossinidae</taxon>
        <taxon>Glossina</taxon>
    </lineage>
</organism>
<feature type="region of interest" description="Disordered" evidence="1">
    <location>
        <begin position="409"/>
        <end position="438"/>
    </location>
</feature>
<name>A0ABK9MHP1_GLOMM</name>
<dbReference type="EMBL" id="CCAG010000101">
    <property type="status" value="NOT_ANNOTATED_CDS"/>
    <property type="molecule type" value="Genomic_DNA"/>
</dbReference>